<dbReference type="Pfam" id="PF01841">
    <property type="entry name" value="Transglut_core"/>
    <property type="match status" value="1"/>
</dbReference>
<evidence type="ECO:0000313" key="4">
    <source>
        <dbReference type="Proteomes" id="UP001251870"/>
    </source>
</evidence>
<dbReference type="PANTHER" id="PTHR33490">
    <property type="entry name" value="BLR5614 PROTEIN-RELATED"/>
    <property type="match status" value="1"/>
</dbReference>
<dbReference type="InterPro" id="IPR013589">
    <property type="entry name" value="Bac_transglu_N"/>
</dbReference>
<comment type="caution">
    <text evidence="3">The sequence shown here is derived from an EMBL/GenBank/DDBJ whole genome shotgun (WGS) entry which is preliminary data.</text>
</comment>
<dbReference type="PANTHER" id="PTHR33490:SF6">
    <property type="entry name" value="SLL1049 PROTEIN"/>
    <property type="match status" value="1"/>
</dbReference>
<evidence type="ECO:0000256" key="1">
    <source>
        <dbReference type="SAM" id="MobiDB-lite"/>
    </source>
</evidence>
<evidence type="ECO:0000313" key="3">
    <source>
        <dbReference type="EMBL" id="MDR8018636.1"/>
    </source>
</evidence>
<accession>A0ABU2DQD2</accession>
<keyword evidence="4" id="KW-1185">Reference proteome</keyword>
<dbReference type="SMART" id="SM00460">
    <property type="entry name" value="TGc"/>
    <property type="match status" value="1"/>
</dbReference>
<feature type="compositionally biased region" description="Basic and acidic residues" evidence="1">
    <location>
        <begin position="123"/>
        <end position="146"/>
    </location>
</feature>
<name>A0ABU2DQD2_9MICC</name>
<protein>
    <submittedName>
        <fullName evidence="3">Transglutaminase family protein</fullName>
    </submittedName>
</protein>
<proteinExistence type="predicted"/>
<dbReference type="InterPro" id="IPR038765">
    <property type="entry name" value="Papain-like_cys_pep_sf"/>
</dbReference>
<gene>
    <name evidence="3" type="ORF">RIL96_03540</name>
</gene>
<organism evidence="3 4">
    <name type="scientific">Nesterenkonia aerolata</name>
    <dbReference type="NCBI Taxonomy" id="3074079"/>
    <lineage>
        <taxon>Bacteria</taxon>
        <taxon>Bacillati</taxon>
        <taxon>Actinomycetota</taxon>
        <taxon>Actinomycetes</taxon>
        <taxon>Micrococcales</taxon>
        <taxon>Micrococcaceae</taxon>
        <taxon>Nesterenkonia</taxon>
    </lineage>
</organism>
<feature type="domain" description="Transglutaminase-like" evidence="2">
    <location>
        <begin position="178"/>
        <end position="245"/>
    </location>
</feature>
<dbReference type="Gene3D" id="3.10.620.30">
    <property type="match status" value="1"/>
</dbReference>
<dbReference type="EMBL" id="JAVKGR010000002">
    <property type="protein sequence ID" value="MDR8018636.1"/>
    <property type="molecule type" value="Genomic_DNA"/>
</dbReference>
<sequence>MARISVEHRTLYTYDPAVSVTYSEARMTPRSDAEQKVLESSLRVDPHPPGVEVHRDYWGTQVHTFDLHIPHAHLEVVSTALVEVSRREGEAEGTLDAEALASAEIVDRFSDYLPQTRLSEPGEEVRRAAQELSGRRRPTETAHARRPAETAHAVFGWLREQMTYERGATGVHHSAEAAFAERRGVCQDLSHLGIGALRSLGIPARYVSGYIHPQPQAELGTTVSGESHAWLEWWDGRWHSWDPTNHSRATDHHVIVGRGRDYADVTPFKGILAGAGSRAQLTAEVKVTRHA</sequence>
<dbReference type="SUPFAM" id="SSF54001">
    <property type="entry name" value="Cysteine proteinases"/>
    <property type="match status" value="1"/>
</dbReference>
<feature type="region of interest" description="Disordered" evidence="1">
    <location>
        <begin position="121"/>
        <end position="146"/>
    </location>
</feature>
<dbReference type="Pfam" id="PF08379">
    <property type="entry name" value="Bact_transglu_N"/>
    <property type="match status" value="1"/>
</dbReference>
<reference evidence="3 4" key="1">
    <citation type="submission" date="2023-09" db="EMBL/GenBank/DDBJ databases">
        <title>Description of three actinobacteria isolated from air of manufacturing shop in a pharmaceutical factory.</title>
        <authorList>
            <person name="Zhang D.-F."/>
        </authorList>
    </citation>
    <scope>NUCLEOTIDE SEQUENCE [LARGE SCALE GENOMIC DNA]</scope>
    <source>
        <strain evidence="3 4">LY-0111</strain>
    </source>
</reference>
<dbReference type="RefSeq" id="WP_310547620.1">
    <property type="nucleotide sequence ID" value="NZ_JAVKGR010000002.1"/>
</dbReference>
<dbReference type="Proteomes" id="UP001251870">
    <property type="component" value="Unassembled WGS sequence"/>
</dbReference>
<evidence type="ECO:0000259" key="2">
    <source>
        <dbReference type="SMART" id="SM00460"/>
    </source>
</evidence>
<dbReference type="InterPro" id="IPR002931">
    <property type="entry name" value="Transglutaminase-like"/>
</dbReference>